<dbReference type="PANTHER" id="PTHR30273:SF2">
    <property type="entry name" value="PROTEIN FECR"/>
    <property type="match status" value="1"/>
</dbReference>
<dbReference type="PANTHER" id="PTHR30273">
    <property type="entry name" value="PERIPLASMIC SIGNAL SENSOR AND SIGMA FACTOR ACTIVATOR FECR-RELATED"/>
    <property type="match status" value="1"/>
</dbReference>
<dbReference type="EMBL" id="CP155618">
    <property type="protein sequence ID" value="XBL16133.1"/>
    <property type="molecule type" value="Genomic_DNA"/>
</dbReference>
<evidence type="ECO:0000259" key="3">
    <source>
        <dbReference type="Pfam" id="PF16344"/>
    </source>
</evidence>
<dbReference type="AlphaFoldDB" id="A0AAU7EL72"/>
<dbReference type="InterPro" id="IPR032508">
    <property type="entry name" value="FecR_C"/>
</dbReference>
<dbReference type="KEGG" id="mlil:QLS71_008985"/>
<dbReference type="InterPro" id="IPR006860">
    <property type="entry name" value="FecR"/>
</dbReference>
<proteinExistence type="predicted"/>
<dbReference type="Pfam" id="PF04773">
    <property type="entry name" value="FecR"/>
    <property type="match status" value="1"/>
</dbReference>
<dbReference type="InterPro" id="IPR012373">
    <property type="entry name" value="Ferrdict_sens_TM"/>
</dbReference>
<keyword evidence="1" id="KW-0472">Membrane</keyword>
<name>A0AAU7EL72_9FLAO</name>
<keyword evidence="5" id="KW-1185">Reference proteome</keyword>
<dbReference type="GO" id="GO:0016989">
    <property type="term" value="F:sigma factor antagonist activity"/>
    <property type="evidence" value="ECO:0007669"/>
    <property type="project" value="TreeGrafter"/>
</dbReference>
<protein>
    <submittedName>
        <fullName evidence="4">FecR domain-containing protein</fullName>
    </submittedName>
</protein>
<feature type="domain" description="FecR protein" evidence="2">
    <location>
        <begin position="178"/>
        <end position="272"/>
    </location>
</feature>
<evidence type="ECO:0000256" key="1">
    <source>
        <dbReference type="SAM" id="Phobius"/>
    </source>
</evidence>
<organism evidence="4 5">
    <name type="scientific">Mariniflexile litorale</name>
    <dbReference type="NCBI Taxonomy" id="3045158"/>
    <lineage>
        <taxon>Bacteria</taxon>
        <taxon>Pseudomonadati</taxon>
        <taxon>Bacteroidota</taxon>
        <taxon>Flavobacteriia</taxon>
        <taxon>Flavobacteriales</taxon>
        <taxon>Flavobacteriaceae</taxon>
        <taxon>Mariniflexile</taxon>
    </lineage>
</organism>
<dbReference type="Pfam" id="PF16344">
    <property type="entry name" value="FecR_C"/>
    <property type="match status" value="1"/>
</dbReference>
<feature type="transmembrane region" description="Helical" evidence="1">
    <location>
        <begin position="80"/>
        <end position="101"/>
    </location>
</feature>
<dbReference type="Proteomes" id="UP001224325">
    <property type="component" value="Chromosome"/>
</dbReference>
<feature type="domain" description="Protein FecR C-terminal" evidence="3">
    <location>
        <begin position="316"/>
        <end position="386"/>
    </location>
</feature>
<keyword evidence="1" id="KW-1133">Transmembrane helix</keyword>
<gene>
    <name evidence="4" type="ORF">QLS71_008985</name>
</gene>
<reference evidence="4" key="1">
    <citation type="submission" date="2024-04" db="EMBL/GenBank/DDBJ databases">
        <title>Mariniflexile litorale, isolated from the shallow sediments of the Sea of Japan.</title>
        <authorList>
            <person name="Romanenko L."/>
            <person name="Isaeva M."/>
        </authorList>
    </citation>
    <scope>NUCLEOTIDE SEQUENCE [LARGE SCALE GENOMIC DNA]</scope>
    <source>
        <strain evidence="4">KMM 9835</strain>
    </source>
</reference>
<accession>A0AAU7EL72</accession>
<dbReference type="Gene3D" id="2.60.120.1440">
    <property type="match status" value="1"/>
</dbReference>
<keyword evidence="1" id="KW-0812">Transmembrane</keyword>
<dbReference type="RefSeq" id="WP_308991098.1">
    <property type="nucleotide sequence ID" value="NZ_CP155618.1"/>
</dbReference>
<evidence type="ECO:0000313" key="5">
    <source>
        <dbReference type="Proteomes" id="UP001224325"/>
    </source>
</evidence>
<evidence type="ECO:0000259" key="2">
    <source>
        <dbReference type="Pfam" id="PF04773"/>
    </source>
</evidence>
<evidence type="ECO:0000313" key="4">
    <source>
        <dbReference type="EMBL" id="XBL16133.1"/>
    </source>
</evidence>
<sequence length="387" mass="44193">MKKSKARKIIVKFLNKEAASHELDKLNKWLKNKKNQTDFNHFVKAEYLTIACMSDYDLQEAKKNIYRKLKKVEKTRRIVIYKKIAVAASFTLLFTLGLIQINKKEKGIIQTETIEIGSSKAILTLENGNQVSLEKGKLYANEKVNSNGEELLYIASVGSQTKDNNEEPSYNYLAIPRGGKFFIKLVDGTKVWLNSESKIKYPTRFIKGETRMVELLYGEAYFEVSPSTKHNGDAFKVITKNQEVNVLGTEFNIKAYSDEDEIATTLVNGSVEINNGKVKKTIKPNQQSVLNSKNPSLIKIVEIDAAQETSWVKDVFSFNEETLGEMMQVLSRWYNVDVVFETAERKNYVFTGVLERTKSIHDILKLIEGTSEEDIKFEINQKIIIVK</sequence>
<dbReference type="Gene3D" id="3.55.50.30">
    <property type="match status" value="1"/>
</dbReference>